<accession>A0A2P8H7N8</accession>
<dbReference type="Pfam" id="PF05582">
    <property type="entry name" value="Peptidase_U57"/>
    <property type="match status" value="1"/>
</dbReference>
<organism evidence="1 2">
    <name type="scientific">Salsuginibacillus halophilus</name>
    <dbReference type="NCBI Taxonomy" id="517424"/>
    <lineage>
        <taxon>Bacteria</taxon>
        <taxon>Bacillati</taxon>
        <taxon>Bacillota</taxon>
        <taxon>Bacilli</taxon>
        <taxon>Bacillales</taxon>
        <taxon>Bacillaceae</taxon>
        <taxon>Salsuginibacillus</taxon>
    </lineage>
</organism>
<dbReference type="RefSeq" id="WP_106589828.1">
    <property type="nucleotide sequence ID" value="NZ_PYAV01000017.1"/>
</dbReference>
<proteinExistence type="predicted"/>
<reference evidence="1 2" key="1">
    <citation type="submission" date="2018-03" db="EMBL/GenBank/DDBJ databases">
        <title>Genomic Encyclopedia of Type Strains, Phase III (KMG-III): the genomes of soil and plant-associated and newly described type strains.</title>
        <authorList>
            <person name="Whitman W."/>
        </authorList>
    </citation>
    <scope>NUCLEOTIDE SEQUENCE [LARGE SCALE GENOMIC DNA]</scope>
    <source>
        <strain evidence="1 2">CGMCC 1.07653</strain>
    </source>
</reference>
<dbReference type="NCBIfam" id="TIGR02855">
    <property type="entry name" value="spore_yabG"/>
    <property type="match status" value="1"/>
</dbReference>
<comment type="caution">
    <text evidence="1">The sequence shown here is derived from an EMBL/GenBank/DDBJ whole genome shotgun (WGS) entry which is preliminary data.</text>
</comment>
<sequence>MSVEAGDLVVRKSYGRDIMFRVTAIRGGEAELLGEELRLAADAPLEDLEKVEEGERRKRKKAARQKEEDCYRLFRQEARKIRAQSEYEATSGYQSESDFFELPGRVLHIDGDANYLERCERVYERAGIPVYGVHTAEEKMADEMPSLLEMVRPSIVVITGHDAYWPAKGETNDLKAYRNSKNFGRAVRAARNVVPQMDELIIFAGACQSYFEHLLKAGANFASAPERINIHALDPVYIAARISFTPFMERVKLHELLRNTPSGEGGLGGIDTKGVLRRGLPAAKAVGPNYRLHLK</sequence>
<dbReference type="Proteomes" id="UP000242310">
    <property type="component" value="Unassembled WGS sequence"/>
</dbReference>
<gene>
    <name evidence="1" type="ORF">B0H94_11721</name>
</gene>
<dbReference type="AlphaFoldDB" id="A0A2P8H7N8"/>
<dbReference type="OrthoDB" id="9785306at2"/>
<name>A0A2P8H7N8_9BACI</name>
<dbReference type="PIRSF" id="PIRSF011575">
    <property type="entry name" value="YabG"/>
    <property type="match status" value="1"/>
</dbReference>
<evidence type="ECO:0000313" key="1">
    <source>
        <dbReference type="EMBL" id="PSL42247.1"/>
    </source>
</evidence>
<keyword evidence="2" id="KW-1185">Reference proteome</keyword>
<dbReference type="InterPro" id="IPR008764">
    <property type="entry name" value="Peptidase_U57"/>
</dbReference>
<dbReference type="EMBL" id="PYAV01000017">
    <property type="protein sequence ID" value="PSL42247.1"/>
    <property type="molecule type" value="Genomic_DNA"/>
</dbReference>
<evidence type="ECO:0000313" key="2">
    <source>
        <dbReference type="Proteomes" id="UP000242310"/>
    </source>
</evidence>
<protein>
    <submittedName>
        <fullName evidence="1">Spore coat assembly protein</fullName>
    </submittedName>
</protein>